<name>A0AAV7KVT9_PLEWA</name>
<evidence type="ECO:0000313" key="1">
    <source>
        <dbReference type="EMBL" id="KAJ1083400.1"/>
    </source>
</evidence>
<protein>
    <submittedName>
        <fullName evidence="1">Uncharacterized protein</fullName>
    </submittedName>
</protein>
<evidence type="ECO:0000313" key="2">
    <source>
        <dbReference type="Proteomes" id="UP001066276"/>
    </source>
</evidence>
<proteinExistence type="predicted"/>
<reference evidence="1" key="1">
    <citation type="journal article" date="2022" name="bioRxiv">
        <title>Sequencing and chromosome-scale assembly of the giantPleurodeles waltlgenome.</title>
        <authorList>
            <person name="Brown T."/>
            <person name="Elewa A."/>
            <person name="Iarovenko S."/>
            <person name="Subramanian E."/>
            <person name="Araus A.J."/>
            <person name="Petzold A."/>
            <person name="Susuki M."/>
            <person name="Suzuki K.-i.T."/>
            <person name="Hayashi T."/>
            <person name="Toyoda A."/>
            <person name="Oliveira C."/>
            <person name="Osipova E."/>
            <person name="Leigh N.D."/>
            <person name="Simon A."/>
            <person name="Yun M.H."/>
        </authorList>
    </citation>
    <scope>NUCLEOTIDE SEQUENCE</scope>
    <source>
        <strain evidence="1">20211129_DDA</strain>
        <tissue evidence="1">Liver</tissue>
    </source>
</reference>
<dbReference type="Proteomes" id="UP001066276">
    <property type="component" value="Chromosome 12"/>
</dbReference>
<dbReference type="EMBL" id="JANPWB010000016">
    <property type="protein sequence ID" value="KAJ1083400.1"/>
    <property type="molecule type" value="Genomic_DNA"/>
</dbReference>
<dbReference type="AlphaFoldDB" id="A0AAV7KVT9"/>
<accession>A0AAV7KVT9</accession>
<organism evidence="1 2">
    <name type="scientific">Pleurodeles waltl</name>
    <name type="common">Iberian ribbed newt</name>
    <dbReference type="NCBI Taxonomy" id="8319"/>
    <lineage>
        <taxon>Eukaryota</taxon>
        <taxon>Metazoa</taxon>
        <taxon>Chordata</taxon>
        <taxon>Craniata</taxon>
        <taxon>Vertebrata</taxon>
        <taxon>Euteleostomi</taxon>
        <taxon>Amphibia</taxon>
        <taxon>Batrachia</taxon>
        <taxon>Caudata</taxon>
        <taxon>Salamandroidea</taxon>
        <taxon>Salamandridae</taxon>
        <taxon>Pleurodelinae</taxon>
        <taxon>Pleurodeles</taxon>
    </lineage>
</organism>
<sequence>MWHGGEHTYTHGVNLPSSAETLVWDDGLPGRSTRMANSNGSELTLLHLNNDLGGNLRTVLQSLKFNSLEMMGRGTAPGGCLGPNEQRSLSSANMWEKLSALNIAVRRLAIFKSFYVCRVWNANNAQTVVTGLSF</sequence>
<gene>
    <name evidence="1" type="ORF">NDU88_003559</name>
</gene>
<keyword evidence="2" id="KW-1185">Reference proteome</keyword>
<comment type="caution">
    <text evidence="1">The sequence shown here is derived from an EMBL/GenBank/DDBJ whole genome shotgun (WGS) entry which is preliminary data.</text>
</comment>